<organism evidence="2 3">
    <name type="scientific">Scophthalmus maximus</name>
    <name type="common">Turbot</name>
    <name type="synonym">Psetta maxima</name>
    <dbReference type="NCBI Taxonomy" id="52904"/>
    <lineage>
        <taxon>Eukaryota</taxon>
        <taxon>Metazoa</taxon>
        <taxon>Chordata</taxon>
        <taxon>Craniata</taxon>
        <taxon>Vertebrata</taxon>
        <taxon>Euteleostomi</taxon>
        <taxon>Actinopterygii</taxon>
        <taxon>Neopterygii</taxon>
        <taxon>Teleostei</taxon>
        <taxon>Neoteleostei</taxon>
        <taxon>Acanthomorphata</taxon>
        <taxon>Carangaria</taxon>
        <taxon>Pleuronectiformes</taxon>
        <taxon>Pleuronectoidei</taxon>
        <taxon>Scophthalmidae</taxon>
        <taxon>Scophthalmus</taxon>
    </lineage>
</organism>
<evidence type="ECO:0000256" key="1">
    <source>
        <dbReference type="SAM" id="MobiDB-lite"/>
    </source>
</evidence>
<gene>
    <name evidence="2" type="ORF">F2P81_017705</name>
</gene>
<dbReference type="Proteomes" id="UP000438429">
    <property type="component" value="Unassembled WGS sequence"/>
</dbReference>
<reference evidence="2 3" key="1">
    <citation type="submission" date="2019-06" db="EMBL/GenBank/DDBJ databases">
        <title>Draft genomes of female and male turbot (Scophthalmus maximus).</title>
        <authorList>
            <person name="Xu H."/>
            <person name="Xu X.-W."/>
            <person name="Shao C."/>
            <person name="Chen S."/>
        </authorList>
    </citation>
    <scope>NUCLEOTIDE SEQUENCE [LARGE SCALE GENOMIC DNA]</scope>
    <source>
        <strain evidence="2">Ysfricsl-2016a</strain>
        <tissue evidence="2">Blood</tissue>
    </source>
</reference>
<proteinExistence type="predicted"/>
<name>A0A6A4SJ24_SCOMX</name>
<feature type="compositionally biased region" description="Basic and acidic residues" evidence="1">
    <location>
        <begin position="19"/>
        <end position="62"/>
    </location>
</feature>
<dbReference type="AlphaFoldDB" id="A0A6A4SJ24"/>
<evidence type="ECO:0000313" key="2">
    <source>
        <dbReference type="EMBL" id="KAF0030974.1"/>
    </source>
</evidence>
<protein>
    <submittedName>
        <fullName evidence="2">Uncharacterized protein</fullName>
    </submittedName>
</protein>
<sequence length="125" mass="14410">MCERLKAGSIADLFNGSLPHRDEELHLIKTSEQHRRGSAESENKKLSEVTELNHESRQHKQTEQLFFLLIGRNNTQKKKKKHDMSARSKTFRHRRDGDDGDDGDDDDDDDDDDGVVMKSRCGDEE</sequence>
<dbReference type="EMBL" id="VEVO01000015">
    <property type="protein sequence ID" value="KAF0030974.1"/>
    <property type="molecule type" value="Genomic_DNA"/>
</dbReference>
<accession>A0A6A4SJ24</accession>
<evidence type="ECO:0000313" key="3">
    <source>
        <dbReference type="Proteomes" id="UP000438429"/>
    </source>
</evidence>
<feature type="region of interest" description="Disordered" evidence="1">
    <location>
        <begin position="14"/>
        <end position="125"/>
    </location>
</feature>
<feature type="compositionally biased region" description="Acidic residues" evidence="1">
    <location>
        <begin position="98"/>
        <end position="114"/>
    </location>
</feature>
<comment type="caution">
    <text evidence="2">The sequence shown here is derived from an EMBL/GenBank/DDBJ whole genome shotgun (WGS) entry which is preliminary data.</text>
</comment>